<gene>
    <name evidence="3" type="ORF">NVS89_03080</name>
</gene>
<feature type="compositionally biased region" description="Basic and acidic residues" evidence="1">
    <location>
        <begin position="108"/>
        <end position="119"/>
    </location>
</feature>
<feature type="compositionally biased region" description="Basic residues" evidence="1">
    <location>
        <begin position="98"/>
        <end position="107"/>
    </location>
</feature>
<evidence type="ECO:0000256" key="1">
    <source>
        <dbReference type="SAM" id="MobiDB-lite"/>
    </source>
</evidence>
<dbReference type="Proteomes" id="UP001151088">
    <property type="component" value="Unassembled WGS sequence"/>
</dbReference>
<comment type="caution">
    <text evidence="3">The sequence shown here is derived from an EMBL/GenBank/DDBJ whole genome shotgun (WGS) entry which is preliminary data.</text>
</comment>
<keyword evidence="2" id="KW-0812">Transmembrane</keyword>
<feature type="region of interest" description="Disordered" evidence="1">
    <location>
        <begin position="97"/>
        <end position="119"/>
    </location>
</feature>
<dbReference type="AlphaFoldDB" id="A0A9X2P8M5"/>
<evidence type="ECO:0000313" key="4">
    <source>
        <dbReference type="Proteomes" id="UP001151088"/>
    </source>
</evidence>
<proteinExistence type="predicted"/>
<accession>A0A9X2P8M5</accession>
<keyword evidence="4" id="KW-1185">Reference proteome</keyword>
<dbReference type="EMBL" id="JANTHZ010000001">
    <property type="protein sequence ID" value="MCS0494066.1"/>
    <property type="molecule type" value="Genomic_DNA"/>
</dbReference>
<organism evidence="3 4">
    <name type="scientific">Ancylobacter mangrovi</name>
    <dbReference type="NCBI Taxonomy" id="2972472"/>
    <lineage>
        <taxon>Bacteria</taxon>
        <taxon>Pseudomonadati</taxon>
        <taxon>Pseudomonadota</taxon>
        <taxon>Alphaproteobacteria</taxon>
        <taxon>Hyphomicrobiales</taxon>
        <taxon>Xanthobacteraceae</taxon>
        <taxon>Ancylobacter</taxon>
    </lineage>
</organism>
<evidence type="ECO:0000313" key="3">
    <source>
        <dbReference type="EMBL" id="MCS0494066.1"/>
    </source>
</evidence>
<reference evidence="3" key="1">
    <citation type="submission" date="2022-08" db="EMBL/GenBank/DDBJ databases">
        <authorList>
            <person name="Li F."/>
        </authorList>
    </citation>
    <scope>NUCLEOTIDE SEQUENCE</scope>
    <source>
        <strain evidence="3">MQZ15Z-1</strain>
    </source>
</reference>
<evidence type="ECO:0000256" key="2">
    <source>
        <dbReference type="SAM" id="Phobius"/>
    </source>
</evidence>
<protein>
    <submittedName>
        <fullName evidence="3">Uncharacterized protein</fullName>
    </submittedName>
</protein>
<dbReference type="RefSeq" id="WP_258731015.1">
    <property type="nucleotide sequence ID" value="NZ_JANTHZ010000001.1"/>
</dbReference>
<feature type="transmembrane region" description="Helical" evidence="2">
    <location>
        <begin position="12"/>
        <end position="32"/>
    </location>
</feature>
<keyword evidence="2" id="KW-0472">Membrane</keyword>
<sequence length="119" mass="12697">MPQLVRFLIRHAVIGIGVAALFVGTLLLLDVARLGTLVWESPSGFVAVAALTAALGVTFGSVQMGFAVMLLGQEADGPGGGTPRTVLRPVPVRVASRAGRHTPRHDHRFQDMGRPFDWD</sequence>
<keyword evidence="2" id="KW-1133">Transmembrane helix</keyword>
<feature type="transmembrane region" description="Helical" evidence="2">
    <location>
        <begin position="44"/>
        <end position="71"/>
    </location>
</feature>
<name>A0A9X2P8M5_9HYPH</name>